<dbReference type="RefSeq" id="WP_184110095.1">
    <property type="nucleotide sequence ID" value="NZ_BNAJ01000002.1"/>
</dbReference>
<dbReference type="Proteomes" id="UP000619376">
    <property type="component" value="Unassembled WGS sequence"/>
</dbReference>
<evidence type="ECO:0000256" key="4">
    <source>
        <dbReference type="ARBA" id="ARBA00022692"/>
    </source>
</evidence>
<reference evidence="14" key="4">
    <citation type="submission" date="2024-05" db="EMBL/GenBank/DDBJ databases">
        <authorList>
            <person name="Sun Q."/>
            <person name="Zhou Y."/>
        </authorList>
    </citation>
    <scope>NUCLEOTIDE SEQUENCE</scope>
    <source>
        <strain evidence="14">CGMCC 1.18437</strain>
    </source>
</reference>
<evidence type="ECO:0000256" key="3">
    <source>
        <dbReference type="ARBA" id="ARBA00022679"/>
    </source>
</evidence>
<dbReference type="GO" id="GO:0005886">
    <property type="term" value="C:plasma membrane"/>
    <property type="evidence" value="ECO:0007669"/>
    <property type="project" value="UniProtKB-SubCell"/>
</dbReference>
<evidence type="ECO:0000256" key="1">
    <source>
        <dbReference type="ARBA" id="ARBA00004162"/>
    </source>
</evidence>
<dbReference type="EMBL" id="JACHFK010000002">
    <property type="protein sequence ID" value="MBB5375836.1"/>
    <property type="molecule type" value="Genomic_DNA"/>
</dbReference>
<comment type="function">
    <text evidence="12">Catalyzes the acylation of glycosyl-4,4'-diaponeurosporenoate, i.e. the esterification of glucose at the C6'' position with the carboxyl group of the C(15) fatty acid 12-methyltetradecanoic acid, to yield staphyloxanthin. This is the last step in the biosynthesis of this orange pigment, present in most staphylococci strains.</text>
</comment>
<keyword evidence="4 13" id="KW-0812">Transmembrane</keyword>
<dbReference type="Pfam" id="PF18927">
    <property type="entry name" value="CrtO"/>
    <property type="match status" value="1"/>
</dbReference>
<dbReference type="Proteomes" id="UP000539473">
    <property type="component" value="Unassembled WGS sequence"/>
</dbReference>
<evidence type="ECO:0000256" key="11">
    <source>
        <dbReference type="ARBA" id="ARBA00023667"/>
    </source>
</evidence>
<protein>
    <recommendedName>
        <fullName evidence="11">Glycosyl-4,4'-diaponeurosporenoate acyltransferase</fullName>
    </recommendedName>
</protein>
<feature type="transmembrane region" description="Helical" evidence="13">
    <location>
        <begin position="6"/>
        <end position="26"/>
    </location>
</feature>
<accession>A0A7W8KCZ6</accession>
<evidence type="ECO:0000256" key="2">
    <source>
        <dbReference type="ARBA" id="ARBA00022475"/>
    </source>
</evidence>
<evidence type="ECO:0000256" key="13">
    <source>
        <dbReference type="SAM" id="Phobius"/>
    </source>
</evidence>
<reference evidence="14" key="1">
    <citation type="journal article" date="2014" name="Int. J. Syst. Evol. Microbiol.">
        <title>Complete genome of a new Firmicutes species belonging to the dominant human colonic microbiota ('Ruminococcus bicirculans') reveals two chromosomes and a selective capacity to utilize plant glucans.</title>
        <authorList>
            <consortium name="NISC Comparative Sequencing Program"/>
            <person name="Wegmann U."/>
            <person name="Louis P."/>
            <person name="Goesmann A."/>
            <person name="Henrissat B."/>
            <person name="Duncan S.H."/>
            <person name="Flint H.J."/>
        </authorList>
    </citation>
    <scope>NUCLEOTIDE SEQUENCE</scope>
    <source>
        <strain evidence="14">CGMCC 1.18437</strain>
    </source>
</reference>
<dbReference type="GO" id="GO:0016746">
    <property type="term" value="F:acyltransferase activity"/>
    <property type="evidence" value="ECO:0007669"/>
    <property type="project" value="UniProtKB-KW"/>
</dbReference>
<keyword evidence="3" id="KW-0808">Transferase</keyword>
<reference evidence="15 16" key="3">
    <citation type="submission" date="2020-08" db="EMBL/GenBank/DDBJ databases">
        <title>Genomic Encyclopedia of Type Strains, Phase IV (KMG-IV): sequencing the most valuable type-strain genomes for metagenomic binning, comparative biology and taxonomic classification.</title>
        <authorList>
            <person name="Goeker M."/>
        </authorList>
    </citation>
    <scope>NUCLEOTIDE SEQUENCE [LARGE SCALE GENOMIC DNA]</scope>
    <source>
        <strain evidence="15 16">DSM 27521</strain>
    </source>
</reference>
<dbReference type="InterPro" id="IPR044021">
    <property type="entry name" value="CrtO"/>
</dbReference>
<evidence type="ECO:0000313" key="14">
    <source>
        <dbReference type="EMBL" id="GHF36679.1"/>
    </source>
</evidence>
<sequence>MKWPPTPVLVRLAVTLGAAIGAAAMVGRTTGWRRPLVAVALHAGLMRWAVDALPALCPELRGGWFRVRDWEPRVYRRVGVYVYMRGLRVLGWEAFRRSAVGFAGRRAELARLERATREAETNHAVLGALGVTLAVLAARRRWWDAALWQLLLTALLHAYPVMLQRTLRARLARLQRP</sequence>
<name>A0A7W8KCZ6_9DEIO</name>
<dbReference type="EMBL" id="BNAJ01000002">
    <property type="protein sequence ID" value="GHF36679.1"/>
    <property type="molecule type" value="Genomic_DNA"/>
</dbReference>
<evidence type="ECO:0000256" key="10">
    <source>
        <dbReference type="ARBA" id="ARBA00023603"/>
    </source>
</evidence>
<keyword evidence="6 13" id="KW-1133">Transmembrane helix</keyword>
<evidence type="ECO:0000313" key="15">
    <source>
        <dbReference type="EMBL" id="MBB5375836.1"/>
    </source>
</evidence>
<keyword evidence="7 13" id="KW-0472">Membrane</keyword>
<reference evidence="17" key="2">
    <citation type="journal article" date="2019" name="Int. J. Syst. Evol. Microbiol.">
        <title>The Global Catalogue of Microorganisms (GCM) 10K type strain sequencing project: providing services to taxonomists for standard genome sequencing and annotation.</title>
        <authorList>
            <consortium name="The Broad Institute Genomics Platform"/>
            <consortium name="The Broad Institute Genome Sequencing Center for Infectious Disease"/>
            <person name="Wu L."/>
            <person name="Ma J."/>
        </authorList>
    </citation>
    <scope>NUCLEOTIDE SEQUENCE [LARGE SCALE GENOMIC DNA]</scope>
    <source>
        <strain evidence="17">CGMCC 1.18437</strain>
    </source>
</reference>
<keyword evidence="8" id="KW-0012">Acyltransferase</keyword>
<comment type="similarity">
    <text evidence="10">Belongs to the acyltransferase CrtO family.</text>
</comment>
<gene>
    <name evidence="14" type="ORF">GCM10017781_11670</name>
    <name evidence="15" type="ORF">HNQ07_001293</name>
</gene>
<dbReference type="AlphaFoldDB" id="A0A7W8KCZ6"/>
<keyword evidence="5" id="KW-0732">Signal</keyword>
<proteinExistence type="inferred from homology"/>
<organism evidence="15 16">
    <name type="scientific">Deinococcus metalli</name>
    <dbReference type="NCBI Taxonomy" id="1141878"/>
    <lineage>
        <taxon>Bacteria</taxon>
        <taxon>Thermotogati</taxon>
        <taxon>Deinococcota</taxon>
        <taxon>Deinococci</taxon>
        <taxon>Deinococcales</taxon>
        <taxon>Deinococcaceae</taxon>
        <taxon>Deinococcus</taxon>
    </lineage>
</organism>
<keyword evidence="2" id="KW-1003">Cell membrane</keyword>
<comment type="subcellular location">
    <subcellularLocation>
        <location evidence="1">Cell membrane</location>
        <topology evidence="1">Single-pass membrane protein</topology>
    </subcellularLocation>
</comment>
<evidence type="ECO:0000256" key="8">
    <source>
        <dbReference type="ARBA" id="ARBA00023315"/>
    </source>
</evidence>
<comment type="pathway">
    <text evidence="9">Carotenoid biosynthesis; staphyloxanthin biosynthesis; staphyloxanthin from farnesyl diphosphate: step 5/5.</text>
</comment>
<evidence type="ECO:0000256" key="7">
    <source>
        <dbReference type="ARBA" id="ARBA00023136"/>
    </source>
</evidence>
<evidence type="ECO:0000313" key="16">
    <source>
        <dbReference type="Proteomes" id="UP000539473"/>
    </source>
</evidence>
<evidence type="ECO:0000256" key="6">
    <source>
        <dbReference type="ARBA" id="ARBA00022989"/>
    </source>
</evidence>
<evidence type="ECO:0000256" key="5">
    <source>
        <dbReference type="ARBA" id="ARBA00022729"/>
    </source>
</evidence>
<dbReference type="UniPathway" id="UPA00029">
    <property type="reaction ID" value="UER00560"/>
</dbReference>
<evidence type="ECO:0000313" key="17">
    <source>
        <dbReference type="Proteomes" id="UP000619376"/>
    </source>
</evidence>
<evidence type="ECO:0000256" key="9">
    <source>
        <dbReference type="ARBA" id="ARBA00023588"/>
    </source>
</evidence>
<evidence type="ECO:0000256" key="12">
    <source>
        <dbReference type="ARBA" id="ARBA00025324"/>
    </source>
</evidence>
<keyword evidence="17" id="KW-1185">Reference proteome</keyword>
<comment type="caution">
    <text evidence="15">The sequence shown here is derived from an EMBL/GenBank/DDBJ whole genome shotgun (WGS) entry which is preliminary data.</text>
</comment>